<organism evidence="1 2">
    <name type="scientific">Cerrena zonata</name>
    <dbReference type="NCBI Taxonomy" id="2478898"/>
    <lineage>
        <taxon>Eukaryota</taxon>
        <taxon>Fungi</taxon>
        <taxon>Dikarya</taxon>
        <taxon>Basidiomycota</taxon>
        <taxon>Agaricomycotina</taxon>
        <taxon>Agaricomycetes</taxon>
        <taxon>Polyporales</taxon>
        <taxon>Cerrenaceae</taxon>
        <taxon>Cerrena</taxon>
    </lineage>
</organism>
<dbReference type="Proteomes" id="UP001385951">
    <property type="component" value="Unassembled WGS sequence"/>
</dbReference>
<sequence>MVNGHGVSIPAWKAWTYPVTELSPDPWTRTKDTVDIAESRFLYKQSSAYLILTQTEPAVLLCVRTYTTMSRSTKVYHEALSKLGYGFPLWRPEPSPDEVCIGDVGYIDPDSGSWHLLFNILDPQRYSQASGKPPDFQCLEGEVFKEKAKSLGAGVYMSDSIQKIGPESKDSQTFVYKPKDDKTSGALLALQKAGCIESLDYSHHHRAWVDHMRRYLNSWYEWATRRVYIQKEDILLISGFVKASAWSVVAFRSRNEELRLNLHDDGVPYKVEARSLLNQTAPIPEYRSATTFTTYSQASQPTASSSQPSSSPDATDCVFLVAYRAKYRIMRKARIDKLQASADPKDLFEDDSDDDENPVQVGDVEETIIVEPECSKSQSPIDRMLDTLIASASVDVATVSKTHIGSNFASAVRIDDLTGNGLGQHPSYAAACGNAAASKPSSDIASVPSTVLDMSSRGSVRNASNVKLCDRTAVQHIPIEIENPQRYFIPRSNIASKISCYIEKLINPTVVVI</sequence>
<dbReference type="EMBL" id="JASBNA010000031">
    <property type="protein sequence ID" value="KAK7683399.1"/>
    <property type="molecule type" value="Genomic_DNA"/>
</dbReference>
<protein>
    <submittedName>
        <fullName evidence="1">Uncharacterized protein</fullName>
    </submittedName>
</protein>
<accession>A0AAW0FV97</accession>
<dbReference type="AlphaFoldDB" id="A0AAW0FV97"/>
<evidence type="ECO:0000313" key="1">
    <source>
        <dbReference type="EMBL" id="KAK7683399.1"/>
    </source>
</evidence>
<gene>
    <name evidence="1" type="ORF">QCA50_013661</name>
</gene>
<reference evidence="1 2" key="1">
    <citation type="submission" date="2022-09" db="EMBL/GenBank/DDBJ databases">
        <authorList>
            <person name="Palmer J.M."/>
        </authorList>
    </citation>
    <scope>NUCLEOTIDE SEQUENCE [LARGE SCALE GENOMIC DNA]</scope>
    <source>
        <strain evidence="1 2">DSM 7382</strain>
    </source>
</reference>
<evidence type="ECO:0000313" key="2">
    <source>
        <dbReference type="Proteomes" id="UP001385951"/>
    </source>
</evidence>
<keyword evidence="2" id="KW-1185">Reference proteome</keyword>
<comment type="caution">
    <text evidence="1">The sequence shown here is derived from an EMBL/GenBank/DDBJ whole genome shotgun (WGS) entry which is preliminary data.</text>
</comment>
<name>A0AAW0FV97_9APHY</name>
<proteinExistence type="predicted"/>